<dbReference type="PROSITE" id="PS00675">
    <property type="entry name" value="SIGMA54_INTERACT_1"/>
    <property type="match status" value="1"/>
</dbReference>
<keyword evidence="6" id="KW-0175">Coiled coil</keyword>
<dbReference type="InterPro" id="IPR000644">
    <property type="entry name" value="CBS_dom"/>
</dbReference>
<dbReference type="InterPro" id="IPR058031">
    <property type="entry name" value="AAA_lid_NorR"/>
</dbReference>
<dbReference type="PROSITE" id="PS51371">
    <property type="entry name" value="CBS"/>
    <property type="match status" value="2"/>
</dbReference>
<dbReference type="PROSITE" id="PS00676">
    <property type="entry name" value="SIGMA54_INTERACT_2"/>
    <property type="match status" value="1"/>
</dbReference>
<dbReference type="RefSeq" id="WP_127017994.1">
    <property type="nucleotide sequence ID" value="NZ_CP016379.1"/>
</dbReference>
<dbReference type="Gene3D" id="1.10.10.60">
    <property type="entry name" value="Homeodomain-like"/>
    <property type="match status" value="1"/>
</dbReference>
<evidence type="ECO:0000256" key="6">
    <source>
        <dbReference type="SAM" id="Coils"/>
    </source>
</evidence>
<dbReference type="PROSITE" id="PS50112">
    <property type="entry name" value="PAS"/>
    <property type="match status" value="1"/>
</dbReference>
<evidence type="ECO:0000313" key="10">
    <source>
        <dbReference type="EMBL" id="AZR74630.1"/>
    </source>
</evidence>
<feature type="domain" description="CBS" evidence="9">
    <location>
        <begin position="14"/>
        <end position="73"/>
    </location>
</feature>
<dbReference type="InterPro" id="IPR025943">
    <property type="entry name" value="Sigma_54_int_dom_ATP-bd_2"/>
</dbReference>
<dbReference type="PANTHER" id="PTHR32071">
    <property type="entry name" value="TRANSCRIPTIONAL REGULATORY PROTEIN"/>
    <property type="match status" value="1"/>
</dbReference>
<dbReference type="Pfam" id="PF00571">
    <property type="entry name" value="CBS"/>
    <property type="match status" value="2"/>
</dbReference>
<dbReference type="PANTHER" id="PTHR32071:SF57">
    <property type="entry name" value="C4-DICARBOXYLATE TRANSPORT TRANSCRIPTIONAL REGULATORY PROTEIN DCTD"/>
    <property type="match status" value="1"/>
</dbReference>
<name>A0A3Q9HSV2_9FIRM</name>
<dbReference type="InterPro" id="IPR002197">
    <property type="entry name" value="HTH_Fis"/>
</dbReference>
<dbReference type="CDD" id="cd00009">
    <property type="entry name" value="AAA"/>
    <property type="match status" value="1"/>
</dbReference>
<evidence type="ECO:0000256" key="5">
    <source>
        <dbReference type="PROSITE-ProRule" id="PRU00703"/>
    </source>
</evidence>
<dbReference type="PROSITE" id="PS50045">
    <property type="entry name" value="SIGMA54_INTERACT_4"/>
    <property type="match status" value="1"/>
</dbReference>
<dbReference type="Gene3D" id="3.40.50.300">
    <property type="entry name" value="P-loop containing nucleotide triphosphate hydrolases"/>
    <property type="match status" value="1"/>
</dbReference>
<keyword evidence="11" id="KW-1185">Reference proteome</keyword>
<gene>
    <name evidence="10" type="ORF">BBF96_15355</name>
</gene>
<dbReference type="InterPro" id="IPR035965">
    <property type="entry name" value="PAS-like_dom_sf"/>
</dbReference>
<dbReference type="GO" id="GO:0005524">
    <property type="term" value="F:ATP binding"/>
    <property type="evidence" value="ECO:0007669"/>
    <property type="project" value="UniProtKB-KW"/>
</dbReference>
<dbReference type="InterPro" id="IPR027417">
    <property type="entry name" value="P-loop_NTPase"/>
</dbReference>
<dbReference type="InterPro" id="IPR013656">
    <property type="entry name" value="PAS_4"/>
</dbReference>
<dbReference type="Gene3D" id="3.10.580.10">
    <property type="entry name" value="CBS-domain"/>
    <property type="match status" value="1"/>
</dbReference>
<dbReference type="Pfam" id="PF02954">
    <property type="entry name" value="HTH_8"/>
    <property type="match status" value="1"/>
</dbReference>
<protein>
    <submittedName>
        <fullName evidence="10">Sigma-54-dependent Fis family transcriptional regulator</fullName>
    </submittedName>
</protein>
<dbReference type="GO" id="GO:0043565">
    <property type="term" value="F:sequence-specific DNA binding"/>
    <property type="evidence" value="ECO:0007669"/>
    <property type="project" value="InterPro"/>
</dbReference>
<dbReference type="SUPFAM" id="SSF54631">
    <property type="entry name" value="CBS-domain pair"/>
    <property type="match status" value="1"/>
</dbReference>
<dbReference type="SMART" id="SM00091">
    <property type="entry name" value="PAS"/>
    <property type="match status" value="1"/>
</dbReference>
<dbReference type="PRINTS" id="PR01590">
    <property type="entry name" value="HTHFIS"/>
</dbReference>
<dbReference type="FunFam" id="3.40.50.300:FF:000006">
    <property type="entry name" value="DNA-binding transcriptional regulator NtrC"/>
    <property type="match status" value="1"/>
</dbReference>
<dbReference type="InterPro" id="IPR000014">
    <property type="entry name" value="PAS"/>
</dbReference>
<dbReference type="NCBIfam" id="NF041552">
    <property type="entry name" value="TF_PrdR"/>
    <property type="match status" value="1"/>
</dbReference>
<dbReference type="CDD" id="cd00130">
    <property type="entry name" value="PAS"/>
    <property type="match status" value="1"/>
</dbReference>
<evidence type="ECO:0000259" key="9">
    <source>
        <dbReference type="PROSITE" id="PS51371"/>
    </source>
</evidence>
<dbReference type="SUPFAM" id="SSF55785">
    <property type="entry name" value="PYP-like sensor domain (PAS domain)"/>
    <property type="match status" value="1"/>
</dbReference>
<dbReference type="OrthoDB" id="9803970at2"/>
<dbReference type="Pfam" id="PF25601">
    <property type="entry name" value="AAA_lid_14"/>
    <property type="match status" value="1"/>
</dbReference>
<sequence length="585" mass="66393">MLSGQLNNSVKDIMNTDVLTVTADTILRDCIKLMLINNKGEILVIDEKRHLKGLLTFTDVARIMKEEKNGFDKSVKYYMRKDILTIGPNEKAIKAKNIMKNRGIGRLPVVKNKKLIGIIRIIDILDKIYSRIEEESASLALILNNLHEAVCVVNTEGIVVLWSKKSEKLYGVKAEQIVGNKLEDFFPNALLLKVLKDKKPIENIYHSPREGSYVIISAIPLFINGEFVGAVSTDRDVTEVTNLTLELEKTKDKLELLQEEVNKINEDKYSFGIILGKSKVIKEKIARARRVARTNSSVLITGESGTGKEVFARAIHQASGRKGPFVAVNCSAIPENLFESEMFGYVGGAFTGALKKGKVGKFELANGGTLFLDEIGDMPMYMQVKLLRVLQEKKIVRVGSEKDIDVDVRIISATHRDLRAMVKENLFREDLYYRLNVVSIELPALRERKEDIPILLRHFICEFCKENNISVPKLKPEVLAVLMSYSWKGNIRELKNTAEHLVVFSKNGEIRLDSVPEYILEQTIGEDDREPVFDLQKAVERTEKEIIRKVMKMVEGNKSKAAKLLNIPRSTLYYKLKYYNMKDLL</sequence>
<feature type="domain" description="CBS" evidence="9">
    <location>
        <begin position="79"/>
        <end position="134"/>
    </location>
</feature>
<evidence type="ECO:0000259" key="8">
    <source>
        <dbReference type="PROSITE" id="PS50112"/>
    </source>
</evidence>
<keyword evidence="3" id="KW-0805">Transcription regulation</keyword>
<dbReference type="InterPro" id="IPR046342">
    <property type="entry name" value="CBS_dom_sf"/>
</dbReference>
<evidence type="ECO:0000256" key="3">
    <source>
        <dbReference type="ARBA" id="ARBA00023015"/>
    </source>
</evidence>
<keyword evidence="1" id="KW-0547">Nucleotide-binding</keyword>
<evidence type="ECO:0000313" key="11">
    <source>
        <dbReference type="Proteomes" id="UP000267250"/>
    </source>
</evidence>
<keyword evidence="2" id="KW-0067">ATP-binding</keyword>
<dbReference type="NCBIfam" id="TIGR00229">
    <property type="entry name" value="sensory_box"/>
    <property type="match status" value="1"/>
</dbReference>
<dbReference type="Gene3D" id="1.10.8.60">
    <property type="match status" value="1"/>
</dbReference>
<dbReference type="InterPro" id="IPR025662">
    <property type="entry name" value="Sigma_54_int_dom_ATP-bd_1"/>
</dbReference>
<dbReference type="InterPro" id="IPR048106">
    <property type="entry name" value="PrdR-like"/>
</dbReference>
<evidence type="ECO:0000256" key="4">
    <source>
        <dbReference type="ARBA" id="ARBA00023163"/>
    </source>
</evidence>
<dbReference type="GO" id="GO:0006355">
    <property type="term" value="P:regulation of DNA-templated transcription"/>
    <property type="evidence" value="ECO:0007669"/>
    <property type="project" value="InterPro"/>
</dbReference>
<keyword evidence="5" id="KW-0129">CBS domain</keyword>
<dbReference type="Gene3D" id="3.30.450.20">
    <property type="entry name" value="PAS domain"/>
    <property type="match status" value="1"/>
</dbReference>
<dbReference type="Proteomes" id="UP000267250">
    <property type="component" value="Chromosome"/>
</dbReference>
<organism evidence="10 11">
    <name type="scientific">Anoxybacter fermentans</name>
    <dbReference type="NCBI Taxonomy" id="1323375"/>
    <lineage>
        <taxon>Bacteria</taxon>
        <taxon>Bacillati</taxon>
        <taxon>Bacillota</taxon>
        <taxon>Clostridia</taxon>
        <taxon>Halanaerobiales</taxon>
        <taxon>Anoxybacter</taxon>
    </lineage>
</organism>
<dbReference type="SMART" id="SM00116">
    <property type="entry name" value="CBS"/>
    <property type="match status" value="2"/>
</dbReference>
<feature type="coiled-coil region" evidence="6">
    <location>
        <begin position="240"/>
        <end position="267"/>
    </location>
</feature>
<dbReference type="SUPFAM" id="SSF46689">
    <property type="entry name" value="Homeodomain-like"/>
    <property type="match status" value="1"/>
</dbReference>
<evidence type="ECO:0000256" key="1">
    <source>
        <dbReference type="ARBA" id="ARBA00022741"/>
    </source>
</evidence>
<reference evidence="10 11" key="1">
    <citation type="submission" date="2016-07" db="EMBL/GenBank/DDBJ databases">
        <title>Genome and transcriptome analysis of iron-reducing fermentative bacteria Anoxybacter fermentans.</title>
        <authorList>
            <person name="Zeng X."/>
            <person name="Shao Z."/>
        </authorList>
    </citation>
    <scope>NUCLEOTIDE SEQUENCE [LARGE SCALE GENOMIC DNA]</scope>
    <source>
        <strain evidence="10 11">DY22613</strain>
    </source>
</reference>
<keyword evidence="4" id="KW-0804">Transcription</keyword>
<feature type="domain" description="Sigma-54 factor interaction" evidence="7">
    <location>
        <begin position="274"/>
        <end position="503"/>
    </location>
</feature>
<dbReference type="SUPFAM" id="SSF52540">
    <property type="entry name" value="P-loop containing nucleoside triphosphate hydrolases"/>
    <property type="match status" value="1"/>
</dbReference>
<dbReference type="InterPro" id="IPR003593">
    <property type="entry name" value="AAA+_ATPase"/>
</dbReference>
<dbReference type="InterPro" id="IPR009057">
    <property type="entry name" value="Homeodomain-like_sf"/>
</dbReference>
<dbReference type="EMBL" id="CP016379">
    <property type="protein sequence ID" value="AZR74630.1"/>
    <property type="molecule type" value="Genomic_DNA"/>
</dbReference>
<evidence type="ECO:0000256" key="2">
    <source>
        <dbReference type="ARBA" id="ARBA00022840"/>
    </source>
</evidence>
<evidence type="ECO:0000259" key="7">
    <source>
        <dbReference type="PROSITE" id="PS50045"/>
    </source>
</evidence>
<dbReference type="CDD" id="cd02205">
    <property type="entry name" value="CBS_pair_SF"/>
    <property type="match status" value="1"/>
</dbReference>
<dbReference type="AlphaFoldDB" id="A0A3Q9HSV2"/>
<feature type="domain" description="PAS" evidence="8">
    <location>
        <begin position="135"/>
        <end position="186"/>
    </location>
</feature>
<accession>A0A3Q9HSV2</accession>
<dbReference type="Pfam" id="PF08448">
    <property type="entry name" value="PAS_4"/>
    <property type="match status" value="1"/>
</dbReference>
<proteinExistence type="predicted"/>
<dbReference type="KEGG" id="aft:BBF96_15355"/>
<dbReference type="Pfam" id="PF00158">
    <property type="entry name" value="Sigma54_activat"/>
    <property type="match status" value="1"/>
</dbReference>
<dbReference type="InterPro" id="IPR002078">
    <property type="entry name" value="Sigma_54_int"/>
</dbReference>
<dbReference type="SMART" id="SM00382">
    <property type="entry name" value="AAA"/>
    <property type="match status" value="1"/>
</dbReference>